<dbReference type="OrthoDB" id="5243754at2759"/>
<dbReference type="EMBL" id="KQ030622">
    <property type="protein sequence ID" value="KJZ70482.1"/>
    <property type="molecule type" value="Genomic_DNA"/>
</dbReference>
<evidence type="ECO:0000313" key="1">
    <source>
        <dbReference type="EMBL" id="KJZ70482.1"/>
    </source>
</evidence>
<accession>A0A0F7ZXC5</accession>
<evidence type="ECO:0000313" key="2">
    <source>
        <dbReference type="Proteomes" id="UP000054481"/>
    </source>
</evidence>
<keyword evidence="2" id="KW-1185">Reference proteome</keyword>
<sequence length="201" mass="21988">MDYASNVWSHACGAREATWIERGQRVRAQAITGGFRTVATAVAEAEASVQSFRERHAQAAARSWIRMQTPPKTHPLTSLRLKLNKRYASPMQKLASEMGRVETKRLEVIPEFALAPWDDRVSVTGGTGQVEATKPDELEGIIIATSSSQRKGVVGMGGVVRDASRNGPGEVLASYTNRTCLAGARMSFTDQPRLTSRLTWS</sequence>
<proteinExistence type="predicted"/>
<dbReference type="Proteomes" id="UP000054481">
    <property type="component" value="Unassembled WGS sequence"/>
</dbReference>
<reference evidence="1 2" key="1">
    <citation type="journal article" date="2014" name="Genome Biol. Evol.">
        <title>Comparative genomics and transcriptomics analyses reveal divergent lifestyle features of nematode endoparasitic fungus Hirsutella minnesotensis.</title>
        <authorList>
            <person name="Lai Y."/>
            <person name="Liu K."/>
            <person name="Zhang X."/>
            <person name="Zhang X."/>
            <person name="Li K."/>
            <person name="Wang N."/>
            <person name="Shu C."/>
            <person name="Wu Y."/>
            <person name="Wang C."/>
            <person name="Bushley K.E."/>
            <person name="Xiang M."/>
            <person name="Liu X."/>
        </authorList>
    </citation>
    <scope>NUCLEOTIDE SEQUENCE [LARGE SCALE GENOMIC DNA]</scope>
    <source>
        <strain evidence="1 2">3608</strain>
    </source>
</reference>
<name>A0A0F7ZXC5_9HYPO</name>
<organism evidence="1 2">
    <name type="scientific">Hirsutella minnesotensis 3608</name>
    <dbReference type="NCBI Taxonomy" id="1043627"/>
    <lineage>
        <taxon>Eukaryota</taxon>
        <taxon>Fungi</taxon>
        <taxon>Dikarya</taxon>
        <taxon>Ascomycota</taxon>
        <taxon>Pezizomycotina</taxon>
        <taxon>Sordariomycetes</taxon>
        <taxon>Hypocreomycetidae</taxon>
        <taxon>Hypocreales</taxon>
        <taxon>Ophiocordycipitaceae</taxon>
        <taxon>Hirsutella</taxon>
    </lineage>
</organism>
<gene>
    <name evidence="1" type="ORF">HIM_10111</name>
</gene>
<dbReference type="AlphaFoldDB" id="A0A0F7ZXC5"/>
<protein>
    <submittedName>
        <fullName evidence="1">Uncharacterized protein</fullName>
    </submittedName>
</protein>